<dbReference type="GO" id="GO:0005886">
    <property type="term" value="C:plasma membrane"/>
    <property type="evidence" value="ECO:0007669"/>
    <property type="project" value="TreeGrafter"/>
</dbReference>
<evidence type="ECO:0000313" key="3">
    <source>
        <dbReference type="EMBL" id="CAD7655377.1"/>
    </source>
</evidence>
<dbReference type="InterPro" id="IPR000867">
    <property type="entry name" value="IGFBP-like"/>
</dbReference>
<dbReference type="Proteomes" id="UP000728032">
    <property type="component" value="Unassembled WGS sequence"/>
</dbReference>
<dbReference type="PANTHER" id="PTHR46439">
    <property type="entry name" value="CYSTEINE-RICH MOTOR NEURON 1 PROTEIN"/>
    <property type="match status" value="1"/>
</dbReference>
<name>A0A7R9QR41_9ACAR</name>
<dbReference type="SMART" id="SM00214">
    <property type="entry name" value="VWC"/>
    <property type="match status" value="2"/>
</dbReference>
<dbReference type="Pfam" id="PF00219">
    <property type="entry name" value="IGFBP"/>
    <property type="match status" value="1"/>
</dbReference>
<sequence length="309" mass="33926">MHGFTDDECQCCQVCLKTKGETCGPNDKCAKGLKCLSPQRLDSIDTNLVNSDQEIGVCGALNCTGVICENTSAFKEIKCPNDSYKLLSATNNSCCHTKCVCLPDICSDLQTICPNNKRPHIVRPGDGKPGSCCDQIHCIEAPTKCIHNNKQFLNGDKWMSDKCTTCECRDGLSFCYKKQCKQLVQKDCNVMTGIEDECCPICQGFQRGSDGCPICQCLTLQYNLNRNNSITKTEDSVCNLTNGSLVTNGLFWSDGCRECFCNSGKIMCTEPNCPPIHCSTPVFITTQCCPICIQHFNQVNAMSTKTAVQ</sequence>
<keyword evidence="1" id="KW-1015">Disulfide bond</keyword>
<dbReference type="Gene3D" id="6.20.200.20">
    <property type="match status" value="2"/>
</dbReference>
<dbReference type="GO" id="GO:0005576">
    <property type="term" value="C:extracellular region"/>
    <property type="evidence" value="ECO:0007669"/>
    <property type="project" value="InterPro"/>
</dbReference>
<dbReference type="EMBL" id="OC924214">
    <property type="protein sequence ID" value="CAD7655377.1"/>
    <property type="molecule type" value="Genomic_DNA"/>
</dbReference>
<feature type="domain" description="VWFC" evidence="2">
    <location>
        <begin position="143"/>
        <end position="203"/>
    </location>
</feature>
<dbReference type="InterPro" id="IPR001007">
    <property type="entry name" value="VWF_dom"/>
</dbReference>
<dbReference type="SUPFAM" id="SSF57603">
    <property type="entry name" value="FnI-like domain"/>
    <property type="match status" value="2"/>
</dbReference>
<dbReference type="AlphaFoldDB" id="A0A7R9QR41"/>
<feature type="domain" description="VWFC" evidence="2">
    <location>
        <begin position="236"/>
        <end position="293"/>
    </location>
</feature>
<protein>
    <recommendedName>
        <fullName evidence="2">VWFC domain-containing protein</fullName>
    </recommendedName>
</protein>
<proteinExistence type="predicted"/>
<dbReference type="Pfam" id="PF23334">
    <property type="entry name" value="VWC2L_2nd"/>
    <property type="match status" value="1"/>
</dbReference>
<dbReference type="InterPro" id="IPR052624">
    <property type="entry name" value="CRIM1"/>
</dbReference>
<dbReference type="SUPFAM" id="SSF57184">
    <property type="entry name" value="Growth factor receptor domain"/>
    <property type="match status" value="1"/>
</dbReference>
<dbReference type="PROSITE" id="PS01208">
    <property type="entry name" value="VWFC_1"/>
    <property type="match status" value="2"/>
</dbReference>
<gene>
    <name evidence="3" type="ORF">ONB1V03_LOCUS12020</name>
</gene>
<evidence type="ECO:0000259" key="2">
    <source>
        <dbReference type="PROSITE" id="PS50184"/>
    </source>
</evidence>
<organism evidence="3">
    <name type="scientific">Oppiella nova</name>
    <dbReference type="NCBI Taxonomy" id="334625"/>
    <lineage>
        <taxon>Eukaryota</taxon>
        <taxon>Metazoa</taxon>
        <taxon>Ecdysozoa</taxon>
        <taxon>Arthropoda</taxon>
        <taxon>Chelicerata</taxon>
        <taxon>Arachnida</taxon>
        <taxon>Acari</taxon>
        <taxon>Acariformes</taxon>
        <taxon>Sarcoptiformes</taxon>
        <taxon>Oribatida</taxon>
        <taxon>Brachypylina</taxon>
        <taxon>Oppioidea</taxon>
        <taxon>Oppiidae</taxon>
        <taxon>Oppiella</taxon>
    </lineage>
</organism>
<dbReference type="OrthoDB" id="5976811at2759"/>
<dbReference type="EMBL" id="CAJPVJ010009389">
    <property type="protein sequence ID" value="CAG2172564.1"/>
    <property type="molecule type" value="Genomic_DNA"/>
</dbReference>
<evidence type="ECO:0000313" key="4">
    <source>
        <dbReference type="Proteomes" id="UP000728032"/>
    </source>
</evidence>
<dbReference type="Pfam" id="PF00093">
    <property type="entry name" value="VWC"/>
    <property type="match status" value="1"/>
</dbReference>
<keyword evidence="4" id="KW-1185">Reference proteome</keyword>
<dbReference type="PROSITE" id="PS50184">
    <property type="entry name" value="VWFC_2"/>
    <property type="match status" value="2"/>
</dbReference>
<dbReference type="Gene3D" id="4.10.40.20">
    <property type="match status" value="1"/>
</dbReference>
<accession>A0A7R9QR41</accession>
<evidence type="ECO:0000256" key="1">
    <source>
        <dbReference type="ARBA" id="ARBA00023157"/>
    </source>
</evidence>
<dbReference type="InterPro" id="IPR009030">
    <property type="entry name" value="Growth_fac_rcpt_cys_sf"/>
</dbReference>
<reference evidence="3" key="1">
    <citation type="submission" date="2020-11" db="EMBL/GenBank/DDBJ databases">
        <authorList>
            <person name="Tran Van P."/>
        </authorList>
    </citation>
    <scope>NUCLEOTIDE SEQUENCE</scope>
</reference>
<dbReference type="PANTHER" id="PTHR46439:SF1">
    <property type="entry name" value="CYSTEINE-RICH MOTOR NEURON 1 PROTEIN"/>
    <property type="match status" value="1"/>
</dbReference>